<evidence type="ECO:0000313" key="1">
    <source>
        <dbReference type="EMBL" id="MBB5342329.1"/>
    </source>
</evidence>
<dbReference type="Proteomes" id="UP000569092">
    <property type="component" value="Unassembled WGS sequence"/>
</dbReference>
<dbReference type="Gene3D" id="1.10.10.10">
    <property type="entry name" value="Winged helix-like DNA-binding domain superfamily/Winged helix DNA-binding domain"/>
    <property type="match status" value="1"/>
</dbReference>
<reference evidence="1 2" key="1">
    <citation type="submission" date="2020-08" db="EMBL/GenBank/DDBJ databases">
        <title>Genomic Encyclopedia of Type Strains, Phase IV (KMG-V): Genome sequencing to study the core and pangenomes of soil and plant-associated prokaryotes.</title>
        <authorList>
            <person name="Whitman W."/>
        </authorList>
    </citation>
    <scope>NUCLEOTIDE SEQUENCE [LARGE SCALE GENOMIC DNA]</scope>
    <source>
        <strain evidence="1 2">M8US30</strain>
    </source>
</reference>
<dbReference type="SUPFAM" id="SSF88659">
    <property type="entry name" value="Sigma3 and sigma4 domains of RNA polymerase sigma factors"/>
    <property type="match status" value="1"/>
</dbReference>
<proteinExistence type="predicted"/>
<comment type="caution">
    <text evidence="1">The sequence shown here is derived from an EMBL/GenBank/DDBJ whole genome shotgun (WGS) entry which is preliminary data.</text>
</comment>
<gene>
    <name evidence="1" type="ORF">HDF10_000279</name>
</gene>
<dbReference type="InterPro" id="IPR013324">
    <property type="entry name" value="RNA_pol_sigma_r3/r4-like"/>
</dbReference>
<organism evidence="1 2">
    <name type="scientific">Tunturiibacter lichenicola</name>
    <dbReference type="NCBI Taxonomy" id="2051959"/>
    <lineage>
        <taxon>Bacteria</taxon>
        <taxon>Pseudomonadati</taxon>
        <taxon>Acidobacteriota</taxon>
        <taxon>Terriglobia</taxon>
        <taxon>Terriglobales</taxon>
        <taxon>Acidobacteriaceae</taxon>
        <taxon>Tunturiibacter</taxon>
    </lineage>
</organism>
<dbReference type="EMBL" id="JACHDZ010000001">
    <property type="protein sequence ID" value="MBB5342329.1"/>
    <property type="molecule type" value="Genomic_DNA"/>
</dbReference>
<name>A0A7W8J6S7_9BACT</name>
<sequence length="137" mass="15954">MRVLVLVRSADGLREPDRLGAFVNSVCNHVLLEYYRSRNKTESFLDNDTVATLVNHEPSALSLLETKDAQRIVRQILMELTDRDRKLLQSVLLDERDKDEVCAEFGITREYLRVLVHRAKQSFKTFYIGRLGENRMN</sequence>
<evidence type="ECO:0000313" key="2">
    <source>
        <dbReference type="Proteomes" id="UP000569092"/>
    </source>
</evidence>
<protein>
    <submittedName>
        <fullName evidence="1">RNA polymerase sigma factor (Sigma-70 family)</fullName>
    </submittedName>
</protein>
<dbReference type="AlphaFoldDB" id="A0A7W8J6S7"/>
<accession>A0A7W8J6S7</accession>
<dbReference type="InterPro" id="IPR036388">
    <property type="entry name" value="WH-like_DNA-bd_sf"/>
</dbReference>